<dbReference type="InterPro" id="IPR009057">
    <property type="entry name" value="Homeodomain-like_sf"/>
</dbReference>
<dbReference type="InterPro" id="IPR051552">
    <property type="entry name" value="HptR"/>
</dbReference>
<sequence length="453" mass="53524">MIRICIVDDDKLVRKGLITFMPWEKYGMTVVGEANNGESALKFMESHEVDLLITDLSMPVMSGIELMREVRSRYPHMKIVVLTLHQHFEYVQEALRLGAIDYIAKIELESEQFEEILARIAGRLKESEHVHEGADTPDGLEEADSLYVLYALEQRDDLRPDLPPQSGVKEIDTGTWYWTNSSTVPLPDPLPQFFLIHLKEAGERDRKTMIRLLRTYRKFRLFYDYDPTVCLKEISASSIQELAETEQDAPMEELKEKWISGCWMYDQALFDERVEELYAQQLPPIRLARLFYSLSDEWNRLYHHILPEDIEIADFFTSWVEFRAWLVQTRERMKAANEKPMYSEEIQQSIMKAMNLTQQMMDHPISAAEMAHMVNMSSSYFSQCFKDIAGRTYTDYLRDIRLTRAKEYLRNTTQTIQWISEHIGYHDVKYFSRLFREQIGMRPSEYRQQHTER</sequence>
<dbReference type="Gene3D" id="3.40.50.2300">
    <property type="match status" value="1"/>
</dbReference>
<keyword evidence="7" id="KW-0804">Transcription</keyword>
<protein>
    <submittedName>
        <fullName evidence="11">Response regulator</fullName>
    </submittedName>
</protein>
<accession>A0ABW5R810</accession>
<evidence type="ECO:0000256" key="8">
    <source>
        <dbReference type="PROSITE-ProRule" id="PRU00169"/>
    </source>
</evidence>
<dbReference type="SUPFAM" id="SSF46689">
    <property type="entry name" value="Homeodomain-like"/>
    <property type="match status" value="2"/>
</dbReference>
<evidence type="ECO:0000256" key="3">
    <source>
        <dbReference type="ARBA" id="ARBA00022553"/>
    </source>
</evidence>
<evidence type="ECO:0000256" key="4">
    <source>
        <dbReference type="ARBA" id="ARBA00023012"/>
    </source>
</evidence>
<evidence type="ECO:0000259" key="10">
    <source>
        <dbReference type="PROSITE" id="PS50110"/>
    </source>
</evidence>
<dbReference type="PROSITE" id="PS50110">
    <property type="entry name" value="RESPONSE_REGULATORY"/>
    <property type="match status" value="1"/>
</dbReference>
<dbReference type="InterPro" id="IPR020449">
    <property type="entry name" value="Tscrpt_reg_AraC-type_HTH"/>
</dbReference>
<evidence type="ECO:0000259" key="9">
    <source>
        <dbReference type="PROSITE" id="PS01124"/>
    </source>
</evidence>
<keyword evidence="4" id="KW-0902">Two-component regulatory system</keyword>
<dbReference type="SMART" id="SM00342">
    <property type="entry name" value="HTH_ARAC"/>
    <property type="match status" value="1"/>
</dbReference>
<dbReference type="EMBL" id="JBHUMM010000009">
    <property type="protein sequence ID" value="MFD2671153.1"/>
    <property type="molecule type" value="Genomic_DNA"/>
</dbReference>
<dbReference type="PANTHER" id="PTHR42713">
    <property type="entry name" value="HISTIDINE KINASE-RELATED"/>
    <property type="match status" value="1"/>
</dbReference>
<feature type="domain" description="HTH araC/xylS-type" evidence="9">
    <location>
        <begin position="351"/>
        <end position="449"/>
    </location>
</feature>
<dbReference type="Proteomes" id="UP001597497">
    <property type="component" value="Unassembled WGS sequence"/>
</dbReference>
<evidence type="ECO:0000256" key="1">
    <source>
        <dbReference type="ARBA" id="ARBA00004496"/>
    </source>
</evidence>
<dbReference type="InterPro" id="IPR011006">
    <property type="entry name" value="CheY-like_superfamily"/>
</dbReference>
<dbReference type="PRINTS" id="PR00032">
    <property type="entry name" value="HTHARAC"/>
</dbReference>
<dbReference type="PROSITE" id="PS01124">
    <property type="entry name" value="HTH_ARAC_FAMILY_2"/>
    <property type="match status" value="1"/>
</dbReference>
<dbReference type="CDD" id="cd17536">
    <property type="entry name" value="REC_YesN-like"/>
    <property type="match status" value="1"/>
</dbReference>
<comment type="caution">
    <text evidence="11">The sequence shown here is derived from an EMBL/GenBank/DDBJ whole genome shotgun (WGS) entry which is preliminary data.</text>
</comment>
<organism evidence="11 12">
    <name type="scientific">Marinicrinis sediminis</name>
    <dbReference type="NCBI Taxonomy" id="1652465"/>
    <lineage>
        <taxon>Bacteria</taxon>
        <taxon>Bacillati</taxon>
        <taxon>Bacillota</taxon>
        <taxon>Bacilli</taxon>
        <taxon>Bacillales</taxon>
        <taxon>Paenibacillaceae</taxon>
    </lineage>
</organism>
<evidence type="ECO:0000256" key="2">
    <source>
        <dbReference type="ARBA" id="ARBA00022490"/>
    </source>
</evidence>
<dbReference type="Gene3D" id="1.10.10.60">
    <property type="entry name" value="Homeodomain-like"/>
    <property type="match status" value="2"/>
</dbReference>
<evidence type="ECO:0000256" key="7">
    <source>
        <dbReference type="ARBA" id="ARBA00023163"/>
    </source>
</evidence>
<comment type="subcellular location">
    <subcellularLocation>
        <location evidence="1">Cytoplasm</location>
    </subcellularLocation>
</comment>
<keyword evidence="12" id="KW-1185">Reference proteome</keyword>
<keyword evidence="5" id="KW-0805">Transcription regulation</keyword>
<dbReference type="Pfam" id="PF00072">
    <property type="entry name" value="Response_reg"/>
    <property type="match status" value="1"/>
</dbReference>
<feature type="domain" description="Response regulatory" evidence="10">
    <location>
        <begin position="3"/>
        <end position="120"/>
    </location>
</feature>
<proteinExistence type="predicted"/>
<feature type="modified residue" description="4-aspartylphosphate" evidence="8">
    <location>
        <position position="55"/>
    </location>
</feature>
<keyword evidence="2" id="KW-0963">Cytoplasm</keyword>
<keyword evidence="3 8" id="KW-0597">Phosphoprotein</keyword>
<dbReference type="Pfam" id="PF12833">
    <property type="entry name" value="HTH_18"/>
    <property type="match status" value="1"/>
</dbReference>
<evidence type="ECO:0000256" key="6">
    <source>
        <dbReference type="ARBA" id="ARBA00023125"/>
    </source>
</evidence>
<name>A0ABW5R810_9BACL</name>
<dbReference type="RefSeq" id="WP_379928582.1">
    <property type="nucleotide sequence ID" value="NZ_JBHUMM010000009.1"/>
</dbReference>
<evidence type="ECO:0000256" key="5">
    <source>
        <dbReference type="ARBA" id="ARBA00023015"/>
    </source>
</evidence>
<dbReference type="PANTHER" id="PTHR42713:SF3">
    <property type="entry name" value="TRANSCRIPTIONAL REGULATORY PROTEIN HPTR"/>
    <property type="match status" value="1"/>
</dbReference>
<reference evidence="12" key="1">
    <citation type="journal article" date="2019" name="Int. J. Syst. Evol. Microbiol.">
        <title>The Global Catalogue of Microorganisms (GCM) 10K type strain sequencing project: providing services to taxonomists for standard genome sequencing and annotation.</title>
        <authorList>
            <consortium name="The Broad Institute Genomics Platform"/>
            <consortium name="The Broad Institute Genome Sequencing Center for Infectious Disease"/>
            <person name="Wu L."/>
            <person name="Ma J."/>
        </authorList>
    </citation>
    <scope>NUCLEOTIDE SEQUENCE [LARGE SCALE GENOMIC DNA]</scope>
    <source>
        <strain evidence="12">KCTC 33676</strain>
    </source>
</reference>
<dbReference type="InterPro" id="IPR018060">
    <property type="entry name" value="HTH_AraC"/>
</dbReference>
<evidence type="ECO:0000313" key="12">
    <source>
        <dbReference type="Proteomes" id="UP001597497"/>
    </source>
</evidence>
<dbReference type="SMART" id="SM00448">
    <property type="entry name" value="REC"/>
    <property type="match status" value="1"/>
</dbReference>
<keyword evidence="6" id="KW-0238">DNA-binding</keyword>
<evidence type="ECO:0000313" key="11">
    <source>
        <dbReference type="EMBL" id="MFD2671153.1"/>
    </source>
</evidence>
<dbReference type="InterPro" id="IPR001789">
    <property type="entry name" value="Sig_transdc_resp-reg_receiver"/>
</dbReference>
<gene>
    <name evidence="11" type="ORF">ACFSUC_06000</name>
</gene>
<dbReference type="SUPFAM" id="SSF52172">
    <property type="entry name" value="CheY-like"/>
    <property type="match status" value="1"/>
</dbReference>